<evidence type="ECO:0000256" key="7">
    <source>
        <dbReference type="ARBA" id="ARBA00023163"/>
    </source>
</evidence>
<keyword evidence="12" id="KW-1185">Reference proteome</keyword>
<dbReference type="SMART" id="SM00399">
    <property type="entry name" value="ZnF_C4"/>
    <property type="match status" value="1"/>
</dbReference>
<reference evidence="12" key="2">
    <citation type="journal article" date="2016" name="Sci. Rep.">
        <title>Dictyocaulus viviparus genome, variome and transcriptome elucidate lungworm biology and support future intervention.</title>
        <authorList>
            <person name="McNulty S.N."/>
            <person name="Strube C."/>
            <person name="Rosa B.A."/>
            <person name="Martin J.C."/>
            <person name="Tyagi R."/>
            <person name="Choi Y.J."/>
            <person name="Wang Q."/>
            <person name="Hallsworth Pepin K."/>
            <person name="Zhang X."/>
            <person name="Ozersky P."/>
            <person name="Wilson R.K."/>
            <person name="Sternberg P.W."/>
            <person name="Gasser R.B."/>
            <person name="Mitreva M."/>
        </authorList>
    </citation>
    <scope>NUCLEOTIDE SEQUENCE [LARGE SCALE GENOMIC DNA]</scope>
    <source>
        <strain evidence="12">HannoverDv2000</strain>
    </source>
</reference>
<dbReference type="OrthoDB" id="5771769at2759"/>
<dbReference type="STRING" id="29172.A0A0D8YD76"/>
<evidence type="ECO:0000313" key="12">
    <source>
        <dbReference type="Proteomes" id="UP000053766"/>
    </source>
</evidence>
<evidence type="ECO:0000256" key="6">
    <source>
        <dbReference type="ARBA" id="ARBA00023125"/>
    </source>
</evidence>
<dbReference type="GO" id="GO:0008270">
    <property type="term" value="F:zinc ion binding"/>
    <property type="evidence" value="ECO:0007669"/>
    <property type="project" value="UniProtKB-KW"/>
</dbReference>
<evidence type="ECO:0000256" key="9">
    <source>
        <dbReference type="ARBA" id="ARBA00023242"/>
    </source>
</evidence>
<keyword evidence="9" id="KW-0539">Nucleus</keyword>
<dbReference type="Gene3D" id="3.30.50.10">
    <property type="entry name" value="Erythroid Transcription Factor GATA-1, subunit A"/>
    <property type="match status" value="1"/>
</dbReference>
<dbReference type="Proteomes" id="UP000053766">
    <property type="component" value="Unassembled WGS sequence"/>
</dbReference>
<gene>
    <name evidence="11" type="ORF">DICVIV_01271</name>
</gene>
<protein>
    <submittedName>
        <fullName evidence="11">Zinc finger, C4 type</fullName>
    </submittedName>
</protein>
<keyword evidence="4" id="KW-0862">Zinc</keyword>
<sequence>MMINLSVIEIRRSKRESIIYKSINTAILIDDGPDENSFEDKHKRLDFLPTSNSDRIAKVDSFHKSSSFFKIVLIQNLHLPTSDKCGEVFLILGLGRNSVSSCRVCGDRSYGRHYGQWTCDGLASSLTLWDNRDMFIICCRSESPKFLMNIDNRTCAQATGHNECVIDKTRRNWCQSCRLAKCFKLNMNINAVQCERGPRCTAPTMTTSKSRKGAHDKKTNRLTLKMNRCCSMDEFFLATVYAVNQSVLLTFSSIEDRRELVKQYYPKFFALTIAMVDEKTRKNQFDYIMK</sequence>
<reference evidence="11 12" key="1">
    <citation type="submission" date="2013-11" db="EMBL/GenBank/DDBJ databases">
        <title>Draft genome of the bovine lungworm Dictyocaulus viviparus.</title>
        <authorList>
            <person name="Mitreva M."/>
        </authorList>
    </citation>
    <scope>NUCLEOTIDE SEQUENCE [LARGE SCALE GENOMIC DNA]</scope>
    <source>
        <strain evidence="11 12">HannoverDv2000</strain>
    </source>
</reference>
<keyword evidence="7" id="KW-0804">Transcription</keyword>
<keyword evidence="6" id="KW-0238">DNA-binding</keyword>
<keyword evidence="2" id="KW-0479">Metal-binding</keyword>
<comment type="similarity">
    <text evidence="1">Belongs to the nuclear hormone receptor family.</text>
</comment>
<evidence type="ECO:0000313" key="11">
    <source>
        <dbReference type="EMBL" id="KJH52561.1"/>
    </source>
</evidence>
<organism evidence="11 12">
    <name type="scientific">Dictyocaulus viviparus</name>
    <name type="common">Bovine lungworm</name>
    <dbReference type="NCBI Taxonomy" id="29172"/>
    <lineage>
        <taxon>Eukaryota</taxon>
        <taxon>Metazoa</taxon>
        <taxon>Ecdysozoa</taxon>
        <taxon>Nematoda</taxon>
        <taxon>Chromadorea</taxon>
        <taxon>Rhabditida</taxon>
        <taxon>Rhabditina</taxon>
        <taxon>Rhabditomorpha</taxon>
        <taxon>Strongyloidea</taxon>
        <taxon>Metastrongylidae</taxon>
        <taxon>Dictyocaulus</taxon>
    </lineage>
</organism>
<dbReference type="EMBL" id="KN716163">
    <property type="protein sequence ID" value="KJH52561.1"/>
    <property type="molecule type" value="Genomic_DNA"/>
</dbReference>
<evidence type="ECO:0000259" key="10">
    <source>
        <dbReference type="PROSITE" id="PS51030"/>
    </source>
</evidence>
<evidence type="ECO:0000256" key="2">
    <source>
        <dbReference type="ARBA" id="ARBA00022723"/>
    </source>
</evidence>
<dbReference type="SUPFAM" id="SSF57716">
    <property type="entry name" value="Glucocorticoid receptor-like (DNA-binding domain)"/>
    <property type="match status" value="1"/>
</dbReference>
<dbReference type="InterPro" id="IPR013088">
    <property type="entry name" value="Znf_NHR/GATA"/>
</dbReference>
<dbReference type="AlphaFoldDB" id="A0A0D8YD76"/>
<dbReference type="PRINTS" id="PR00047">
    <property type="entry name" value="STROIDFINGER"/>
</dbReference>
<dbReference type="GO" id="GO:0003700">
    <property type="term" value="F:DNA-binding transcription factor activity"/>
    <property type="evidence" value="ECO:0007669"/>
    <property type="project" value="InterPro"/>
</dbReference>
<dbReference type="PANTHER" id="PTHR24083">
    <property type="entry name" value="NUCLEAR HORMONE RECEPTOR"/>
    <property type="match status" value="1"/>
</dbReference>
<evidence type="ECO:0000256" key="8">
    <source>
        <dbReference type="ARBA" id="ARBA00023170"/>
    </source>
</evidence>
<name>A0A0D8YD76_DICVI</name>
<dbReference type="GO" id="GO:0043565">
    <property type="term" value="F:sequence-specific DNA binding"/>
    <property type="evidence" value="ECO:0007669"/>
    <property type="project" value="InterPro"/>
</dbReference>
<dbReference type="PROSITE" id="PS51030">
    <property type="entry name" value="NUCLEAR_REC_DBD_2"/>
    <property type="match status" value="1"/>
</dbReference>
<keyword evidence="8" id="KW-0675">Receptor</keyword>
<dbReference type="InterPro" id="IPR050274">
    <property type="entry name" value="Nuclear_hormone_rcpt_NR2"/>
</dbReference>
<dbReference type="InterPro" id="IPR001628">
    <property type="entry name" value="Znf_hrmn_rcpt"/>
</dbReference>
<evidence type="ECO:0000256" key="3">
    <source>
        <dbReference type="ARBA" id="ARBA00022771"/>
    </source>
</evidence>
<evidence type="ECO:0000256" key="1">
    <source>
        <dbReference type="ARBA" id="ARBA00005993"/>
    </source>
</evidence>
<evidence type="ECO:0000256" key="4">
    <source>
        <dbReference type="ARBA" id="ARBA00022833"/>
    </source>
</evidence>
<keyword evidence="5" id="KW-0805">Transcription regulation</keyword>
<accession>A0A0D8YD76</accession>
<feature type="domain" description="Nuclear receptor" evidence="10">
    <location>
        <begin position="99"/>
        <end position="194"/>
    </location>
</feature>
<keyword evidence="3" id="KW-0863">Zinc-finger</keyword>
<evidence type="ECO:0000256" key="5">
    <source>
        <dbReference type="ARBA" id="ARBA00023015"/>
    </source>
</evidence>
<proteinExistence type="inferred from homology"/>
<dbReference type="Pfam" id="PF00105">
    <property type="entry name" value="zf-C4"/>
    <property type="match status" value="2"/>
</dbReference>